<gene>
    <name evidence="2" type="ORF">KSZ_22480</name>
</gene>
<dbReference type="Proteomes" id="UP000635565">
    <property type="component" value="Unassembled WGS sequence"/>
</dbReference>
<evidence type="ECO:0000256" key="1">
    <source>
        <dbReference type="PROSITE-ProRule" id="PRU00221"/>
    </source>
</evidence>
<dbReference type="Pfam" id="PF00400">
    <property type="entry name" value="WD40"/>
    <property type="match status" value="1"/>
</dbReference>
<keyword evidence="3" id="KW-1185">Reference proteome</keyword>
<name>A0ABQ3VDN5_9CHLR</name>
<evidence type="ECO:0000313" key="2">
    <source>
        <dbReference type="EMBL" id="GHO84242.1"/>
    </source>
</evidence>
<sequence>MLIVRTCILPQTGSRHQGHAVMAMVVNAVAWSPDGSHVASAGVDRTIQVWQAV</sequence>
<evidence type="ECO:0000313" key="3">
    <source>
        <dbReference type="Proteomes" id="UP000635565"/>
    </source>
</evidence>
<reference evidence="2 3" key="1">
    <citation type="journal article" date="2021" name="Int. J. Syst. Evol. Microbiol.">
        <title>Reticulibacter mediterranei gen. nov., sp. nov., within the new family Reticulibacteraceae fam. nov., and Ktedonospora formicarum gen. nov., sp. nov., Ktedonobacter robiniae sp. nov., Dictyobacter formicarum sp. nov. and Dictyobacter arantiisoli sp. nov., belonging to the class Ktedonobacteria.</title>
        <authorList>
            <person name="Yabe S."/>
            <person name="Zheng Y."/>
            <person name="Wang C.M."/>
            <person name="Sakai Y."/>
            <person name="Abe K."/>
            <person name="Yokota A."/>
            <person name="Donadio S."/>
            <person name="Cavaletti L."/>
            <person name="Monciardini P."/>
        </authorList>
    </citation>
    <scope>NUCLEOTIDE SEQUENCE [LARGE SCALE GENOMIC DNA]</scope>
    <source>
        <strain evidence="2 3">SOSP1-9</strain>
    </source>
</reference>
<dbReference type="InterPro" id="IPR036322">
    <property type="entry name" value="WD40_repeat_dom_sf"/>
</dbReference>
<comment type="caution">
    <text evidence="2">The sequence shown here is derived from an EMBL/GenBank/DDBJ whole genome shotgun (WGS) entry which is preliminary data.</text>
</comment>
<evidence type="ECO:0008006" key="4">
    <source>
        <dbReference type="Google" id="ProtNLM"/>
    </source>
</evidence>
<dbReference type="Gene3D" id="2.130.10.10">
    <property type="entry name" value="YVTN repeat-like/Quinoprotein amine dehydrogenase"/>
    <property type="match status" value="1"/>
</dbReference>
<keyword evidence="1" id="KW-0853">WD repeat</keyword>
<dbReference type="EMBL" id="BNJJ01000005">
    <property type="protein sequence ID" value="GHO84242.1"/>
    <property type="molecule type" value="Genomic_DNA"/>
</dbReference>
<dbReference type="InterPro" id="IPR001680">
    <property type="entry name" value="WD40_rpt"/>
</dbReference>
<feature type="repeat" description="WD" evidence="1">
    <location>
        <begin position="26"/>
        <end position="53"/>
    </location>
</feature>
<dbReference type="PROSITE" id="PS50082">
    <property type="entry name" value="WD_REPEATS_2"/>
    <property type="match status" value="1"/>
</dbReference>
<proteinExistence type="predicted"/>
<organism evidence="2 3">
    <name type="scientific">Dictyobacter formicarum</name>
    <dbReference type="NCBI Taxonomy" id="2778368"/>
    <lineage>
        <taxon>Bacteria</taxon>
        <taxon>Bacillati</taxon>
        <taxon>Chloroflexota</taxon>
        <taxon>Ktedonobacteria</taxon>
        <taxon>Ktedonobacterales</taxon>
        <taxon>Dictyobacteraceae</taxon>
        <taxon>Dictyobacter</taxon>
    </lineage>
</organism>
<accession>A0ABQ3VDN5</accession>
<protein>
    <recommendedName>
        <fullName evidence="4">Anaphase-promoting complex subunit 4 WD40 domain-containing protein</fullName>
    </recommendedName>
</protein>
<dbReference type="PROSITE" id="PS50294">
    <property type="entry name" value="WD_REPEATS_REGION"/>
    <property type="match status" value="1"/>
</dbReference>
<dbReference type="RefSeq" id="WP_201361869.1">
    <property type="nucleotide sequence ID" value="NZ_BNJJ01000005.1"/>
</dbReference>
<dbReference type="SUPFAM" id="SSF50978">
    <property type="entry name" value="WD40 repeat-like"/>
    <property type="match status" value="1"/>
</dbReference>
<dbReference type="InterPro" id="IPR015943">
    <property type="entry name" value="WD40/YVTN_repeat-like_dom_sf"/>
</dbReference>
<dbReference type="SMART" id="SM00320">
    <property type="entry name" value="WD40"/>
    <property type="match status" value="1"/>
</dbReference>